<dbReference type="InterPro" id="IPR013201">
    <property type="entry name" value="Prot_inhib_I29"/>
</dbReference>
<dbReference type="InterPro" id="IPR025660">
    <property type="entry name" value="Pept_his_AS"/>
</dbReference>
<dbReference type="SMART" id="SM00645">
    <property type="entry name" value="Pept_C1"/>
    <property type="match status" value="1"/>
</dbReference>
<sequence>MSKQYQNFEIEKNDPFMINLSRREDQREKKHAYIAAAIIGGVVLVSLQICGTVVNPSEYNLSLFERDSNTQSMKAYIDYLARYKKTYADRQSTADRYKIFKQNYHLIQEHNRHADVLPFVMEVNQYADLTVDEFLEHHKLRVPKHLLTQEHDETPSKGIYSKGHGDAAPMFDTPVQNLPKVKDWYKEGAVSAPHDQHQCGSCWAFTTASMIESLAVISGKFDYPIELSIQQLVDCDITNDGCSGGWMYKGYAYASVYGLMPADTYPYVGKKNQCKYDKEKVLFKNNGMVQEKKMSNEALKAIVAKQPVGVGMISNENLRFYKHGVMTESFLKCSDPTPAVNHGVAIVGFGHVQKGERGTGWCREYWIVRNTWGKAWGDDGFFKLCMDGTGSQEMPFGICQVNRFPTYPTMEQPEIKFSQ</sequence>
<dbReference type="InParanoid" id="A0A077ZZT4"/>
<dbReference type="Pfam" id="PF08246">
    <property type="entry name" value="Inhibitor_I29"/>
    <property type="match status" value="1"/>
</dbReference>
<evidence type="ECO:0000259" key="6">
    <source>
        <dbReference type="SMART" id="SM00848"/>
    </source>
</evidence>
<dbReference type="AlphaFoldDB" id="A0A077ZZT4"/>
<dbReference type="GO" id="GO:0006508">
    <property type="term" value="P:proteolysis"/>
    <property type="evidence" value="ECO:0007669"/>
    <property type="project" value="UniProtKB-KW"/>
</dbReference>
<dbReference type="PANTHER" id="PTHR12411">
    <property type="entry name" value="CYSTEINE PROTEASE FAMILY C1-RELATED"/>
    <property type="match status" value="1"/>
</dbReference>
<evidence type="ECO:0000256" key="2">
    <source>
        <dbReference type="ARBA" id="ARBA00023145"/>
    </source>
</evidence>
<evidence type="ECO:0000256" key="3">
    <source>
        <dbReference type="ARBA" id="ARBA00023157"/>
    </source>
</evidence>
<feature type="domain" description="Peptidase C1A papain C-terminal" evidence="5">
    <location>
        <begin position="178"/>
        <end position="409"/>
    </location>
</feature>
<dbReference type="OrthoDB" id="190265at2759"/>
<dbReference type="SUPFAM" id="SSF54001">
    <property type="entry name" value="Cysteine proteinases"/>
    <property type="match status" value="1"/>
</dbReference>
<keyword evidence="3" id="KW-1015">Disulfide bond</keyword>
<reference evidence="7 8" key="1">
    <citation type="submission" date="2014-06" db="EMBL/GenBank/DDBJ databases">
        <authorList>
            <person name="Swart Estienne"/>
        </authorList>
    </citation>
    <scope>NUCLEOTIDE SEQUENCE [LARGE SCALE GENOMIC DNA]</scope>
    <source>
        <strain evidence="7 8">130c</strain>
    </source>
</reference>
<keyword evidence="7" id="KW-0378">Hydrolase</keyword>
<keyword evidence="8" id="KW-1185">Reference proteome</keyword>
<evidence type="ECO:0000259" key="5">
    <source>
        <dbReference type="SMART" id="SM00645"/>
    </source>
</evidence>
<dbReference type="InterPro" id="IPR000668">
    <property type="entry name" value="Peptidase_C1A_C"/>
</dbReference>
<dbReference type="SMART" id="SM00848">
    <property type="entry name" value="Inhibitor_I29"/>
    <property type="match status" value="1"/>
</dbReference>
<evidence type="ECO:0000313" key="7">
    <source>
        <dbReference type="EMBL" id="CDW75405.1"/>
    </source>
</evidence>
<feature type="domain" description="Cathepsin propeptide inhibitor" evidence="6">
    <location>
        <begin position="76"/>
        <end position="134"/>
    </location>
</feature>
<name>A0A077ZZT4_STYLE</name>
<protein>
    <submittedName>
        <fullName evidence="7">Cysteine protease</fullName>
    </submittedName>
</protein>
<evidence type="ECO:0000256" key="4">
    <source>
        <dbReference type="SAM" id="Phobius"/>
    </source>
</evidence>
<proteinExistence type="inferred from homology"/>
<dbReference type="Gene3D" id="3.90.70.10">
    <property type="entry name" value="Cysteine proteinases"/>
    <property type="match status" value="1"/>
</dbReference>
<dbReference type="InterPro" id="IPR038765">
    <property type="entry name" value="Papain-like_cys_pep_sf"/>
</dbReference>
<comment type="similarity">
    <text evidence="1">Belongs to the peptidase C1 family.</text>
</comment>
<dbReference type="CDD" id="cd02248">
    <property type="entry name" value="Peptidase_C1A"/>
    <property type="match status" value="1"/>
</dbReference>
<keyword evidence="4" id="KW-0812">Transmembrane</keyword>
<evidence type="ECO:0000313" key="8">
    <source>
        <dbReference type="Proteomes" id="UP000039865"/>
    </source>
</evidence>
<gene>
    <name evidence="7" type="primary">Contig7669.g8177</name>
    <name evidence="7" type="ORF">STYLEM_4395</name>
</gene>
<dbReference type="GO" id="GO:0008234">
    <property type="term" value="F:cysteine-type peptidase activity"/>
    <property type="evidence" value="ECO:0007669"/>
    <property type="project" value="InterPro"/>
</dbReference>
<feature type="transmembrane region" description="Helical" evidence="4">
    <location>
        <begin position="32"/>
        <end position="54"/>
    </location>
</feature>
<dbReference type="InterPro" id="IPR013128">
    <property type="entry name" value="Peptidase_C1A"/>
</dbReference>
<keyword evidence="7" id="KW-0645">Protease</keyword>
<dbReference type="InterPro" id="IPR039417">
    <property type="entry name" value="Peptidase_C1A_papain-like"/>
</dbReference>
<organism evidence="7 8">
    <name type="scientific">Stylonychia lemnae</name>
    <name type="common">Ciliate</name>
    <dbReference type="NCBI Taxonomy" id="5949"/>
    <lineage>
        <taxon>Eukaryota</taxon>
        <taxon>Sar</taxon>
        <taxon>Alveolata</taxon>
        <taxon>Ciliophora</taxon>
        <taxon>Intramacronucleata</taxon>
        <taxon>Spirotrichea</taxon>
        <taxon>Stichotrichia</taxon>
        <taxon>Sporadotrichida</taxon>
        <taxon>Oxytrichidae</taxon>
        <taxon>Stylonychinae</taxon>
        <taxon>Stylonychia</taxon>
    </lineage>
</organism>
<dbReference type="EMBL" id="CCKQ01004247">
    <property type="protein sequence ID" value="CDW75405.1"/>
    <property type="molecule type" value="Genomic_DNA"/>
</dbReference>
<dbReference type="PROSITE" id="PS00139">
    <property type="entry name" value="THIOL_PROTEASE_CYS"/>
    <property type="match status" value="1"/>
</dbReference>
<dbReference type="InterPro" id="IPR000169">
    <property type="entry name" value="Pept_cys_AS"/>
</dbReference>
<dbReference type="InterPro" id="IPR025661">
    <property type="entry name" value="Pept_asp_AS"/>
</dbReference>
<dbReference type="Pfam" id="PF00112">
    <property type="entry name" value="Peptidase_C1"/>
    <property type="match status" value="1"/>
</dbReference>
<dbReference type="PROSITE" id="PS00639">
    <property type="entry name" value="THIOL_PROTEASE_HIS"/>
    <property type="match status" value="1"/>
</dbReference>
<dbReference type="PROSITE" id="PS00640">
    <property type="entry name" value="THIOL_PROTEASE_ASN"/>
    <property type="match status" value="1"/>
</dbReference>
<evidence type="ECO:0000256" key="1">
    <source>
        <dbReference type="ARBA" id="ARBA00008455"/>
    </source>
</evidence>
<keyword evidence="4" id="KW-0472">Membrane</keyword>
<keyword evidence="2" id="KW-0865">Zymogen</keyword>
<keyword evidence="4" id="KW-1133">Transmembrane helix</keyword>
<dbReference type="Proteomes" id="UP000039865">
    <property type="component" value="Unassembled WGS sequence"/>
</dbReference>
<dbReference type="PRINTS" id="PR00705">
    <property type="entry name" value="PAPAIN"/>
</dbReference>
<accession>A0A077ZZT4</accession>